<evidence type="ECO:0000313" key="2">
    <source>
        <dbReference type="Proteomes" id="UP000306340"/>
    </source>
</evidence>
<proteinExistence type="predicted"/>
<accession>A0A4U0YQX3</accession>
<gene>
    <name evidence="1" type="ORF">FAZ78_24610</name>
</gene>
<name>A0A4U0YQX3_9RHOB</name>
<organism evidence="1 2">
    <name type="scientific">Cereibacter changlensis</name>
    <dbReference type="NCBI Taxonomy" id="402884"/>
    <lineage>
        <taxon>Bacteria</taxon>
        <taxon>Pseudomonadati</taxon>
        <taxon>Pseudomonadota</taxon>
        <taxon>Alphaproteobacteria</taxon>
        <taxon>Rhodobacterales</taxon>
        <taxon>Paracoccaceae</taxon>
        <taxon>Cereibacter</taxon>
    </lineage>
</organism>
<dbReference type="EMBL" id="SWAU01000500">
    <property type="protein sequence ID" value="TKA94025.1"/>
    <property type="molecule type" value="Genomic_DNA"/>
</dbReference>
<sequence>MELARYSLRWGNPHRDPPGPRVLASMLVQRGAPCPAEMMAQWVAGAGYVICWELVTQKPIRRWSKAAKGRVRRTNLRRRLERKFPLLAEIFIAEALASRPGYYDGE</sequence>
<dbReference type="RefSeq" id="WP_136794763.1">
    <property type="nucleotide sequence ID" value="NZ_SWAU01000500.1"/>
</dbReference>
<evidence type="ECO:0000313" key="1">
    <source>
        <dbReference type="EMBL" id="TKA94025.1"/>
    </source>
</evidence>
<dbReference type="Proteomes" id="UP000306340">
    <property type="component" value="Unassembled WGS sequence"/>
</dbReference>
<comment type="caution">
    <text evidence="1">The sequence shown here is derived from an EMBL/GenBank/DDBJ whole genome shotgun (WGS) entry which is preliminary data.</text>
</comment>
<protein>
    <submittedName>
        <fullName evidence="1">Theronine dehydrogenase</fullName>
    </submittedName>
</protein>
<dbReference type="AlphaFoldDB" id="A0A4U0YQX3"/>
<reference evidence="1 2" key="1">
    <citation type="submission" date="2019-04" db="EMBL/GenBank/DDBJ databases">
        <title>Crypto-aerobic microbial life in anoxic (sulfidic) marine sediments.</title>
        <authorList>
            <person name="Bhattacharya S."/>
            <person name="Roy C."/>
            <person name="Mondal N."/>
            <person name="Sarkar J."/>
            <person name="Mandal S."/>
            <person name="Rameez M.J."/>
            <person name="Ghosh W."/>
        </authorList>
    </citation>
    <scope>NUCLEOTIDE SEQUENCE [LARGE SCALE GENOMIC DNA]</scope>
    <source>
        <strain evidence="1 2">SBBC</strain>
    </source>
</reference>